<evidence type="ECO:0000313" key="2">
    <source>
        <dbReference type="Proteomes" id="UP000265520"/>
    </source>
</evidence>
<protein>
    <submittedName>
        <fullName evidence="1">Uncharacterized protein</fullName>
    </submittedName>
</protein>
<comment type="caution">
    <text evidence="1">The sequence shown here is derived from an EMBL/GenBank/DDBJ whole genome shotgun (WGS) entry which is preliminary data.</text>
</comment>
<dbReference type="AlphaFoldDB" id="A0A392QDR4"/>
<dbReference type="Proteomes" id="UP000265520">
    <property type="component" value="Unassembled WGS sequence"/>
</dbReference>
<dbReference type="EMBL" id="LXQA010130726">
    <property type="protein sequence ID" value="MCI22481.1"/>
    <property type="molecule type" value="Genomic_DNA"/>
</dbReference>
<proteinExistence type="predicted"/>
<evidence type="ECO:0000313" key="1">
    <source>
        <dbReference type="EMBL" id="MCI22481.1"/>
    </source>
</evidence>
<reference evidence="1 2" key="1">
    <citation type="journal article" date="2018" name="Front. Plant Sci.">
        <title>Red Clover (Trifolium pratense) and Zigzag Clover (T. medium) - A Picture of Genomic Similarities and Differences.</title>
        <authorList>
            <person name="Dluhosova J."/>
            <person name="Istvanek J."/>
            <person name="Nedelnik J."/>
            <person name="Repkova J."/>
        </authorList>
    </citation>
    <scope>NUCLEOTIDE SEQUENCE [LARGE SCALE GENOMIC DNA]</scope>
    <source>
        <strain evidence="2">cv. 10/8</strain>
        <tissue evidence="1">Leaf</tissue>
    </source>
</reference>
<name>A0A392QDR4_9FABA</name>
<sequence>MSIYRRRSIATLHTAATRHHTSSTAVDLPLCRRFFCFVRIGGGRQPMGEAEHGSTSGRQKEHGVSDFGLNFFVQV</sequence>
<accession>A0A392QDR4</accession>
<organism evidence="1 2">
    <name type="scientific">Trifolium medium</name>
    <dbReference type="NCBI Taxonomy" id="97028"/>
    <lineage>
        <taxon>Eukaryota</taxon>
        <taxon>Viridiplantae</taxon>
        <taxon>Streptophyta</taxon>
        <taxon>Embryophyta</taxon>
        <taxon>Tracheophyta</taxon>
        <taxon>Spermatophyta</taxon>
        <taxon>Magnoliopsida</taxon>
        <taxon>eudicotyledons</taxon>
        <taxon>Gunneridae</taxon>
        <taxon>Pentapetalae</taxon>
        <taxon>rosids</taxon>
        <taxon>fabids</taxon>
        <taxon>Fabales</taxon>
        <taxon>Fabaceae</taxon>
        <taxon>Papilionoideae</taxon>
        <taxon>50 kb inversion clade</taxon>
        <taxon>NPAAA clade</taxon>
        <taxon>Hologalegina</taxon>
        <taxon>IRL clade</taxon>
        <taxon>Trifolieae</taxon>
        <taxon>Trifolium</taxon>
    </lineage>
</organism>
<keyword evidence="2" id="KW-1185">Reference proteome</keyword>